<gene>
    <name evidence="6" type="ORF">GH714_043675</name>
</gene>
<dbReference type="InterPro" id="IPR002653">
    <property type="entry name" value="Znf_A20"/>
</dbReference>
<feature type="domain" description="A20-type" evidence="5">
    <location>
        <begin position="6"/>
        <end position="40"/>
    </location>
</feature>
<dbReference type="Pfam" id="PF01754">
    <property type="entry name" value="zf-A20"/>
    <property type="match status" value="1"/>
</dbReference>
<dbReference type="GO" id="GO:0003677">
    <property type="term" value="F:DNA binding"/>
    <property type="evidence" value="ECO:0007669"/>
    <property type="project" value="InterPro"/>
</dbReference>
<comment type="function">
    <text evidence="1">May be involved in environmental stress response.</text>
</comment>
<dbReference type="AlphaFoldDB" id="A0A6A6K3B5"/>
<reference evidence="6 7" key="1">
    <citation type="journal article" date="2020" name="Mol. Plant">
        <title>The Chromosome-Based Rubber Tree Genome Provides New Insights into Spurge Genome Evolution and Rubber Biosynthesis.</title>
        <authorList>
            <person name="Liu J."/>
            <person name="Shi C."/>
            <person name="Shi C.C."/>
            <person name="Li W."/>
            <person name="Zhang Q.J."/>
            <person name="Zhang Y."/>
            <person name="Li K."/>
            <person name="Lu H.F."/>
            <person name="Shi C."/>
            <person name="Zhu S.T."/>
            <person name="Xiao Z.Y."/>
            <person name="Nan H."/>
            <person name="Yue Y."/>
            <person name="Zhu X.G."/>
            <person name="Wu Y."/>
            <person name="Hong X.N."/>
            <person name="Fan G.Y."/>
            <person name="Tong Y."/>
            <person name="Zhang D."/>
            <person name="Mao C.L."/>
            <person name="Liu Y.L."/>
            <person name="Hao S.J."/>
            <person name="Liu W.Q."/>
            <person name="Lv M.Q."/>
            <person name="Zhang H.B."/>
            <person name="Liu Y."/>
            <person name="Hu-Tang G.R."/>
            <person name="Wang J.P."/>
            <person name="Wang J.H."/>
            <person name="Sun Y.H."/>
            <person name="Ni S.B."/>
            <person name="Chen W.B."/>
            <person name="Zhang X.C."/>
            <person name="Jiao Y.N."/>
            <person name="Eichler E.E."/>
            <person name="Li G.H."/>
            <person name="Liu X."/>
            <person name="Gao L.Z."/>
        </authorList>
    </citation>
    <scope>NUCLEOTIDE SEQUENCE [LARGE SCALE GENOMIC DNA]</scope>
    <source>
        <strain evidence="7">cv. GT1</strain>
        <tissue evidence="6">Leaf</tissue>
    </source>
</reference>
<dbReference type="PANTHER" id="PTHR42673">
    <property type="entry name" value="MALEYLACETOACETATE ISOMERASE"/>
    <property type="match status" value="1"/>
</dbReference>
<evidence type="ECO:0000313" key="6">
    <source>
        <dbReference type="EMBL" id="KAF2282556.1"/>
    </source>
</evidence>
<dbReference type="GO" id="GO:0008270">
    <property type="term" value="F:zinc ion binding"/>
    <property type="evidence" value="ECO:0007669"/>
    <property type="project" value="UniProtKB-KW"/>
</dbReference>
<dbReference type="GO" id="GO:0004364">
    <property type="term" value="F:glutathione transferase activity"/>
    <property type="evidence" value="ECO:0007669"/>
    <property type="project" value="TreeGrafter"/>
</dbReference>
<dbReference type="SMART" id="SM00259">
    <property type="entry name" value="ZnF_A20"/>
    <property type="match status" value="1"/>
</dbReference>
<keyword evidence="4" id="KW-0862">Zinc</keyword>
<keyword evidence="7" id="KW-1185">Reference proteome</keyword>
<accession>A0A6A6K3B5</accession>
<sequence>MESQRNKEPPLCANGCGFYGTVQNRNLCSKCYEEYQEQEENASSFLHGKVKCSRLLKHHQRNMLLTEVSNVSPKFRREYLKLNHLGYVSVLVVGETVVFDSFAILMVANIVSSTIQPLQNQPMLNFVEDKVSPDEKLAWAQYYIGKGFADSVPSSTEAVCSIQ</sequence>
<keyword evidence="3" id="KW-0863">Zinc-finger</keyword>
<keyword evidence="2" id="KW-0479">Metal-binding</keyword>
<evidence type="ECO:0000256" key="1">
    <source>
        <dbReference type="ARBA" id="ARBA00003732"/>
    </source>
</evidence>
<dbReference type="PANTHER" id="PTHR42673:SF4">
    <property type="entry name" value="MALEYLACETOACETATE ISOMERASE"/>
    <property type="match status" value="1"/>
</dbReference>
<dbReference type="GO" id="GO:0006749">
    <property type="term" value="P:glutathione metabolic process"/>
    <property type="evidence" value="ECO:0007669"/>
    <property type="project" value="TreeGrafter"/>
</dbReference>
<dbReference type="EMBL" id="JAAGAX010000101">
    <property type="protein sequence ID" value="KAF2282556.1"/>
    <property type="molecule type" value="Genomic_DNA"/>
</dbReference>
<dbReference type="SUPFAM" id="SSF57716">
    <property type="entry name" value="Glucocorticoid receptor-like (DNA-binding domain)"/>
    <property type="match status" value="1"/>
</dbReference>
<dbReference type="Proteomes" id="UP000467840">
    <property type="component" value="Unassembled WGS sequence"/>
</dbReference>
<dbReference type="SUPFAM" id="SSF52833">
    <property type="entry name" value="Thioredoxin-like"/>
    <property type="match status" value="1"/>
</dbReference>
<dbReference type="GO" id="GO:0006559">
    <property type="term" value="P:L-phenylalanine catabolic process"/>
    <property type="evidence" value="ECO:0007669"/>
    <property type="project" value="TreeGrafter"/>
</dbReference>
<evidence type="ECO:0000259" key="5">
    <source>
        <dbReference type="PROSITE" id="PS51036"/>
    </source>
</evidence>
<organism evidence="6 7">
    <name type="scientific">Hevea brasiliensis</name>
    <name type="common">Para rubber tree</name>
    <name type="synonym">Siphonia brasiliensis</name>
    <dbReference type="NCBI Taxonomy" id="3981"/>
    <lineage>
        <taxon>Eukaryota</taxon>
        <taxon>Viridiplantae</taxon>
        <taxon>Streptophyta</taxon>
        <taxon>Embryophyta</taxon>
        <taxon>Tracheophyta</taxon>
        <taxon>Spermatophyta</taxon>
        <taxon>Magnoliopsida</taxon>
        <taxon>eudicotyledons</taxon>
        <taxon>Gunneridae</taxon>
        <taxon>Pentapetalae</taxon>
        <taxon>rosids</taxon>
        <taxon>fabids</taxon>
        <taxon>Malpighiales</taxon>
        <taxon>Euphorbiaceae</taxon>
        <taxon>Crotonoideae</taxon>
        <taxon>Micrandreae</taxon>
        <taxon>Hevea</taxon>
    </lineage>
</organism>
<evidence type="ECO:0000256" key="3">
    <source>
        <dbReference type="ARBA" id="ARBA00022771"/>
    </source>
</evidence>
<dbReference type="GO" id="GO:0016034">
    <property type="term" value="F:maleylacetoacetate isomerase activity"/>
    <property type="evidence" value="ECO:0007669"/>
    <property type="project" value="TreeGrafter"/>
</dbReference>
<dbReference type="Gene3D" id="1.20.5.4770">
    <property type="match status" value="1"/>
</dbReference>
<evidence type="ECO:0000313" key="7">
    <source>
        <dbReference type="Proteomes" id="UP000467840"/>
    </source>
</evidence>
<comment type="caution">
    <text evidence="6">The sequence shown here is derived from an EMBL/GenBank/DDBJ whole genome shotgun (WGS) entry which is preliminary data.</text>
</comment>
<dbReference type="CDD" id="cd00570">
    <property type="entry name" value="GST_N_family"/>
    <property type="match status" value="1"/>
</dbReference>
<dbReference type="PROSITE" id="PS51036">
    <property type="entry name" value="ZF_A20"/>
    <property type="match status" value="1"/>
</dbReference>
<name>A0A6A6K3B5_HEVBR</name>
<dbReference type="InterPro" id="IPR036249">
    <property type="entry name" value="Thioredoxin-like_sf"/>
</dbReference>
<dbReference type="Gene3D" id="1.20.1050.10">
    <property type="match status" value="1"/>
</dbReference>
<evidence type="ECO:0000256" key="4">
    <source>
        <dbReference type="ARBA" id="ARBA00022833"/>
    </source>
</evidence>
<evidence type="ECO:0000256" key="2">
    <source>
        <dbReference type="ARBA" id="ARBA00022723"/>
    </source>
</evidence>
<protein>
    <recommendedName>
        <fullName evidence="5">A20-type domain-containing protein</fullName>
    </recommendedName>
</protein>
<proteinExistence type="predicted"/>